<dbReference type="FunFam" id="6.10.250.3410:FF:000001">
    <property type="entry name" value="Protein DBF4 homolog A"/>
    <property type="match status" value="1"/>
</dbReference>
<dbReference type="Pfam" id="PF07535">
    <property type="entry name" value="zf-DBF"/>
    <property type="match status" value="1"/>
</dbReference>
<evidence type="ECO:0000256" key="5">
    <source>
        <dbReference type="SAM" id="MobiDB-lite"/>
    </source>
</evidence>
<dbReference type="GO" id="GO:0003676">
    <property type="term" value="F:nucleic acid binding"/>
    <property type="evidence" value="ECO:0007669"/>
    <property type="project" value="InterPro"/>
</dbReference>
<dbReference type="PANTHER" id="PTHR15375:SF26">
    <property type="entry name" value="PROTEIN CHIFFON"/>
    <property type="match status" value="1"/>
</dbReference>
<sequence length="733" mass="79639">MGECVKRCDHPFGSSQSTSGTSHLKSDGSLIDENMFGERISKAFSPPKNRLAPLLGKKLFMHYESGTLRDKQVEHVLKKLKGEVVEFFSRDVHYVITNRPSPRLPSVASGEESLSAPLKKSISLQNQHSTSQVLSSLKVPVLTGSKSVNNPVTRGRAMLLAARKIATEDSIATPSSRTASSVLSQVQASNDTSSIIQSSQPSLTSNTLGCSQWSNSNTDLLFKARQLGIKILTIDTVNKWIKNLPSDVQSYIQSVQRGDNEDQLNDVINDPERDRLHEVRHLVSPCIKVIDTKNHYRPIYLDKTDYLPELWNLVDRYKSKSKSSQEIASRGGVQDCSSSPMPLTSTTTNVGTPVAITTTIATTAAMCSGSVPGASVGFAVHNPSHLISGTTGTQSVLTRKGSRAKRKYRLQKHNTATPLQRTASLAVKGIDSNPKANSTIAAVHDEPSGYCECCSVNFKSLFEHLHCTEHLQFANNSENYRLLDDVLNKLPTIQEFLKATKTSTTISNNNTATNASTLNIVTTDIGTTTNSIPTTNTNTPTTAVAGKPPTPPFPTTTTTANDTSYTTANMTTLQSSSYLNPISISPVLCKSRTDYLFDVLSKDKREEKENVTPVPVSIYADAANVTGFVVTGREEFNTTNGKNPLTETNNVPPVLNLSDPCIPLPMNEFITESGSEIFSNHVDLTDIYRGEGLVSKGVPIPHSGTTTGTILVDIDNEDNVVLDEDEAAFLYLL</sequence>
<dbReference type="WBParaSite" id="TREG1_31470.2">
    <property type="protein sequence ID" value="TREG1_31470.2"/>
    <property type="gene ID" value="TREG1_31470"/>
</dbReference>
<dbReference type="GO" id="GO:0031431">
    <property type="term" value="C:Dbf4-dependent protein kinase complex"/>
    <property type="evidence" value="ECO:0007669"/>
    <property type="project" value="TreeGrafter"/>
</dbReference>
<evidence type="ECO:0000256" key="4">
    <source>
        <dbReference type="PROSITE-ProRule" id="PRU00600"/>
    </source>
</evidence>
<keyword evidence="1" id="KW-0479">Metal-binding</keyword>
<feature type="region of interest" description="Disordered" evidence="5">
    <location>
        <begin position="324"/>
        <end position="345"/>
    </location>
</feature>
<dbReference type="GO" id="GO:0010571">
    <property type="term" value="P:positive regulation of nuclear cell cycle DNA replication"/>
    <property type="evidence" value="ECO:0007669"/>
    <property type="project" value="TreeGrafter"/>
</dbReference>
<name>A0AA85JRC1_TRIRE</name>
<proteinExistence type="predicted"/>
<keyword evidence="3" id="KW-0862">Zinc</keyword>
<feature type="region of interest" description="Disordered" evidence="5">
    <location>
        <begin position="531"/>
        <end position="552"/>
    </location>
</feature>
<dbReference type="InterPro" id="IPR051590">
    <property type="entry name" value="Replication_Regulatory_Kinase"/>
</dbReference>
<dbReference type="PROSITE" id="PS51265">
    <property type="entry name" value="ZF_DBF4"/>
    <property type="match status" value="1"/>
</dbReference>
<reference evidence="8" key="2">
    <citation type="submission" date="2023-11" db="UniProtKB">
        <authorList>
            <consortium name="WormBaseParasite"/>
        </authorList>
    </citation>
    <scope>IDENTIFICATION</scope>
</reference>
<organism evidence="7 8">
    <name type="scientific">Trichobilharzia regenti</name>
    <name type="common">Nasal bird schistosome</name>
    <dbReference type="NCBI Taxonomy" id="157069"/>
    <lineage>
        <taxon>Eukaryota</taxon>
        <taxon>Metazoa</taxon>
        <taxon>Spiralia</taxon>
        <taxon>Lophotrochozoa</taxon>
        <taxon>Platyhelminthes</taxon>
        <taxon>Trematoda</taxon>
        <taxon>Digenea</taxon>
        <taxon>Strigeidida</taxon>
        <taxon>Schistosomatoidea</taxon>
        <taxon>Schistosomatidae</taxon>
        <taxon>Trichobilharzia</taxon>
    </lineage>
</organism>
<dbReference type="Proteomes" id="UP000050795">
    <property type="component" value="Unassembled WGS sequence"/>
</dbReference>
<feature type="compositionally biased region" description="Low complexity" evidence="5">
    <location>
        <begin position="531"/>
        <end position="542"/>
    </location>
</feature>
<evidence type="ECO:0000313" key="8">
    <source>
        <dbReference type="WBParaSite" id="TREG1_31470.2"/>
    </source>
</evidence>
<evidence type="ECO:0000256" key="1">
    <source>
        <dbReference type="ARBA" id="ARBA00022723"/>
    </source>
</evidence>
<dbReference type="GO" id="GO:1901987">
    <property type="term" value="P:regulation of cell cycle phase transition"/>
    <property type="evidence" value="ECO:0007669"/>
    <property type="project" value="TreeGrafter"/>
</dbReference>
<evidence type="ECO:0000313" key="7">
    <source>
        <dbReference type="Proteomes" id="UP000050795"/>
    </source>
</evidence>
<reference evidence="7" key="1">
    <citation type="submission" date="2022-06" db="EMBL/GenBank/DDBJ databases">
        <authorList>
            <person name="Berger JAMES D."/>
            <person name="Berger JAMES D."/>
        </authorList>
    </citation>
    <scope>NUCLEOTIDE SEQUENCE [LARGE SCALE GENOMIC DNA]</scope>
</reference>
<dbReference type="AlphaFoldDB" id="A0AA85JRC1"/>
<feature type="domain" description="DBF4-type" evidence="6">
    <location>
        <begin position="444"/>
        <end position="493"/>
    </location>
</feature>
<keyword evidence="2 4" id="KW-0863">Zinc-finger</keyword>
<protein>
    <recommendedName>
        <fullName evidence="6">DBF4-type domain-containing protein</fullName>
    </recommendedName>
</protein>
<dbReference type="GO" id="GO:0008270">
    <property type="term" value="F:zinc ion binding"/>
    <property type="evidence" value="ECO:0007669"/>
    <property type="project" value="UniProtKB-KW"/>
</dbReference>
<evidence type="ECO:0000256" key="3">
    <source>
        <dbReference type="ARBA" id="ARBA00022833"/>
    </source>
</evidence>
<dbReference type="InterPro" id="IPR038545">
    <property type="entry name" value="Znf_DBF_sf"/>
</dbReference>
<dbReference type="InterPro" id="IPR006572">
    <property type="entry name" value="Znf_DBF"/>
</dbReference>
<keyword evidence="7" id="KW-1185">Reference proteome</keyword>
<dbReference type="Gene3D" id="6.10.250.3410">
    <property type="entry name" value="DBF zinc finger"/>
    <property type="match status" value="1"/>
</dbReference>
<evidence type="ECO:0000259" key="6">
    <source>
        <dbReference type="PROSITE" id="PS51265"/>
    </source>
</evidence>
<dbReference type="PANTHER" id="PTHR15375">
    <property type="entry name" value="ACTIVATOR OF S-PHASE KINASE-RELATED"/>
    <property type="match status" value="1"/>
</dbReference>
<dbReference type="SMART" id="SM00586">
    <property type="entry name" value="ZnF_DBF"/>
    <property type="match status" value="1"/>
</dbReference>
<dbReference type="GO" id="GO:0043539">
    <property type="term" value="F:protein serine/threonine kinase activator activity"/>
    <property type="evidence" value="ECO:0007669"/>
    <property type="project" value="TreeGrafter"/>
</dbReference>
<evidence type="ECO:0000256" key="2">
    <source>
        <dbReference type="ARBA" id="ARBA00022771"/>
    </source>
</evidence>
<accession>A0AA85JRC1</accession>